<proteinExistence type="evidence at transcript level"/>
<dbReference type="OrthoDB" id="2132067at2759"/>
<feature type="transmembrane region" description="Helical" evidence="11">
    <location>
        <begin position="154"/>
        <end position="174"/>
    </location>
</feature>
<dbReference type="EMBL" id="KX018886">
    <property type="protein sequence ID" value="ANO39047.1"/>
    <property type="molecule type" value="mRNA"/>
</dbReference>
<feature type="transmembrane region" description="Helical" evidence="11">
    <location>
        <begin position="186"/>
        <end position="205"/>
    </location>
</feature>
<comment type="subcellular location">
    <subcellularLocation>
        <location evidence="1">Cell membrane</location>
        <topology evidence="1">Multi-pass membrane protein</topology>
    </subcellularLocation>
</comment>
<dbReference type="PANTHER" id="PTHR45695:SF23">
    <property type="entry name" value="GALANIN-LIKE G-PROTEIN COUPLED RECEPTOR NPR-9"/>
    <property type="match status" value="1"/>
</dbReference>
<feature type="transmembrane region" description="Helical" evidence="11">
    <location>
        <begin position="325"/>
        <end position="345"/>
    </location>
</feature>
<evidence type="ECO:0000256" key="10">
    <source>
        <dbReference type="ARBA" id="ARBA00023224"/>
    </source>
</evidence>
<keyword evidence="7" id="KW-1015">Disulfide bond</keyword>
<feature type="domain" description="G-protein coupled receptors family 1 profile" evidence="12">
    <location>
        <begin position="86"/>
        <end position="385"/>
    </location>
</feature>
<evidence type="ECO:0000259" key="12">
    <source>
        <dbReference type="PROSITE" id="PS50262"/>
    </source>
</evidence>
<keyword evidence="8" id="KW-0675">Receptor</keyword>
<keyword evidence="2" id="KW-1003">Cell membrane</keyword>
<name>A0A193KUA9_SCHMD</name>
<reference evidence="13" key="1">
    <citation type="journal article" date="2016" name="PLoS Biol.">
        <title>GPCRs Direct Germline Development and Somatic Gonad Function in Planarians.</title>
        <authorList>
            <person name="Saberi A."/>
            <person name="Jamal A."/>
            <person name="Beets I."/>
            <person name="Schoofs L."/>
            <person name="Newmark P.A."/>
        </authorList>
    </citation>
    <scope>NUCLEOTIDE SEQUENCE</scope>
</reference>
<dbReference type="GO" id="GO:0004930">
    <property type="term" value="F:G protein-coupled receptor activity"/>
    <property type="evidence" value="ECO:0007669"/>
    <property type="project" value="UniProtKB-KW"/>
</dbReference>
<evidence type="ECO:0000256" key="8">
    <source>
        <dbReference type="ARBA" id="ARBA00023170"/>
    </source>
</evidence>
<dbReference type="Gene3D" id="1.20.1070.10">
    <property type="entry name" value="Rhodopsin 7-helix transmembrane proteins"/>
    <property type="match status" value="1"/>
</dbReference>
<evidence type="ECO:0000256" key="11">
    <source>
        <dbReference type="SAM" id="Phobius"/>
    </source>
</evidence>
<evidence type="ECO:0000256" key="9">
    <source>
        <dbReference type="ARBA" id="ARBA00023180"/>
    </source>
</evidence>
<dbReference type="SUPFAM" id="SSF81321">
    <property type="entry name" value="Family A G protein-coupled receptor-like"/>
    <property type="match status" value="1"/>
</dbReference>
<dbReference type="Pfam" id="PF00001">
    <property type="entry name" value="7tm_1"/>
    <property type="match status" value="1"/>
</dbReference>
<keyword evidence="6 11" id="KW-0472">Membrane</keyword>
<protein>
    <submittedName>
        <fullName evidence="13">GCR080</fullName>
    </submittedName>
</protein>
<evidence type="ECO:0000256" key="7">
    <source>
        <dbReference type="ARBA" id="ARBA00023157"/>
    </source>
</evidence>
<accession>A0A193KUA9</accession>
<dbReference type="InterPro" id="IPR017452">
    <property type="entry name" value="GPCR_Rhodpsn_7TM"/>
</dbReference>
<keyword evidence="9" id="KW-0325">Glycoprotein</keyword>
<keyword evidence="5" id="KW-0297">G-protein coupled receptor</keyword>
<evidence type="ECO:0000256" key="5">
    <source>
        <dbReference type="ARBA" id="ARBA00023040"/>
    </source>
</evidence>
<feature type="transmembrane region" description="Helical" evidence="11">
    <location>
        <begin position="365"/>
        <end position="388"/>
    </location>
</feature>
<dbReference type="PRINTS" id="PR00237">
    <property type="entry name" value="GPCRRHODOPSN"/>
</dbReference>
<dbReference type="PANTHER" id="PTHR45695">
    <property type="entry name" value="LEUCOKININ RECEPTOR-RELATED"/>
    <property type="match status" value="1"/>
</dbReference>
<evidence type="ECO:0000256" key="6">
    <source>
        <dbReference type="ARBA" id="ARBA00023136"/>
    </source>
</evidence>
<feature type="transmembrane region" description="Helical" evidence="11">
    <location>
        <begin position="244"/>
        <end position="273"/>
    </location>
</feature>
<keyword evidence="3 11" id="KW-0812">Transmembrane</keyword>
<evidence type="ECO:0000256" key="2">
    <source>
        <dbReference type="ARBA" id="ARBA00022475"/>
    </source>
</evidence>
<dbReference type="PROSITE" id="PS50262">
    <property type="entry name" value="G_PROTEIN_RECEP_F1_2"/>
    <property type="match status" value="1"/>
</dbReference>
<dbReference type="AlphaFoldDB" id="A0A193KUA9"/>
<evidence type="ECO:0000313" key="13">
    <source>
        <dbReference type="EMBL" id="ANO39047.1"/>
    </source>
</evidence>
<feature type="transmembrane region" description="Helical" evidence="11">
    <location>
        <begin position="101"/>
        <end position="122"/>
    </location>
</feature>
<organism evidence="13">
    <name type="scientific">Schmidtea mediterranea</name>
    <name type="common">Freshwater planarian flatworm</name>
    <dbReference type="NCBI Taxonomy" id="79327"/>
    <lineage>
        <taxon>Eukaryota</taxon>
        <taxon>Metazoa</taxon>
        <taxon>Spiralia</taxon>
        <taxon>Lophotrochozoa</taxon>
        <taxon>Platyhelminthes</taxon>
        <taxon>Rhabditophora</taxon>
        <taxon>Seriata</taxon>
        <taxon>Tricladida</taxon>
        <taxon>Continenticola</taxon>
        <taxon>Geoplanoidea</taxon>
        <taxon>Dugesiidae</taxon>
        <taxon>Schmidtea</taxon>
    </lineage>
</organism>
<dbReference type="InterPro" id="IPR000276">
    <property type="entry name" value="GPCR_Rhodpsn"/>
</dbReference>
<keyword evidence="10" id="KW-0807">Transducer</keyword>
<evidence type="ECO:0000256" key="3">
    <source>
        <dbReference type="ARBA" id="ARBA00022692"/>
    </source>
</evidence>
<feature type="transmembrane region" description="Helical" evidence="11">
    <location>
        <begin position="69"/>
        <end position="95"/>
    </location>
</feature>
<sequence length="423" mass="49086">MSLDYQMVKRNFQIIFNPDSNISILTRAYNELMKHLNDDSIRNESEKLKALLHSKYESKVGAFKLSNQVYYLVAIWILICVTGVVSNLVVIITLWRNPCKLIYEIFCIGLAFTDIGFLLLAVPLTSVHYLLLNWILGSFMCKLINYLIQSVVFSSSLILVGLTFSRFIAVLHPWKNRRMTLNGAKWACIIGWFIGFSISTPYFYYHDTEKSDSWMRFITRNRTNQFVNNPYKCRLEFPSNESRYIVIIGLLNTSYLIPFIGILIMNAMVVCYVQKECLKEKGTKKEIKKEVKFPEHYRDSLISNDIVNKVKASKLFRRRQMQKRVTNLVLLVTSVYGLCWLPINIINAWYNLSPASFPSTPAMEYVRYVSQTLSFCSACVNPIVYSIASKAFKSAFIDRFPFLKNFTLHRKHSPKTEIILTIN</sequence>
<keyword evidence="4 11" id="KW-1133">Transmembrane helix</keyword>
<gene>
    <name evidence="13" type="primary">gcr080</name>
</gene>
<evidence type="ECO:0000256" key="1">
    <source>
        <dbReference type="ARBA" id="ARBA00004651"/>
    </source>
</evidence>
<evidence type="ECO:0000256" key="4">
    <source>
        <dbReference type="ARBA" id="ARBA00022989"/>
    </source>
</evidence>
<dbReference type="GO" id="GO:0005886">
    <property type="term" value="C:plasma membrane"/>
    <property type="evidence" value="ECO:0007669"/>
    <property type="project" value="UniProtKB-SubCell"/>
</dbReference>